<proteinExistence type="predicted"/>
<sequence>MRKIILEKNKSVNTKKMSAASPAYPISTPVDFTITSGGDGILCNAEGFSTGDTPTENVIVDFVATNPSDILFRQSLGTANTLERLAIGAVGDVLTVGGSVLVAQIQEVDTVADVAGSLGGTYFLLNSPSTGYYVWYDVDGGSTDPGLTPNPDLFMPPGSGHGRTGIEVDISANDTADAVATASRTAIGAFADFSTAGATIVIIITNDNAGIADAAADGTAATAFTFDAPSPVGVSPTVGWAPVSGSTLTTFMAINTASPGTVAAGTTWVTLAAANVTWSSAVFGGHDAGAIFTDATGVLLIPGAGSQIWQLSVAVEFEGNSTGNGGGGIPGRRTVRQVRIFNTTAAASIAEGEMQASSSNQNTSQVRVVAACAAVTAADSIVVQVRHDATSALSMEFEDETSVAAPNMYFTAHQVA</sequence>
<name>A0A481YRU0_9VIRU</name>
<gene>
    <name evidence="1" type="ORF">LCMAC101_02850</name>
</gene>
<evidence type="ECO:0000313" key="1">
    <source>
        <dbReference type="EMBL" id="QBK85690.1"/>
    </source>
</evidence>
<reference evidence="1" key="1">
    <citation type="journal article" date="2019" name="MBio">
        <title>Virus Genomes from Deep Sea Sediments Expand the Ocean Megavirome and Support Independent Origins of Viral Gigantism.</title>
        <authorList>
            <person name="Backstrom D."/>
            <person name="Yutin N."/>
            <person name="Jorgensen S.L."/>
            <person name="Dharamshi J."/>
            <person name="Homa F."/>
            <person name="Zaremba-Niedwiedzka K."/>
            <person name="Spang A."/>
            <person name="Wolf Y.I."/>
            <person name="Koonin E.V."/>
            <person name="Ettema T.J."/>
        </authorList>
    </citation>
    <scope>NUCLEOTIDE SEQUENCE</scope>
</reference>
<dbReference type="EMBL" id="MK500327">
    <property type="protein sequence ID" value="QBK85690.1"/>
    <property type="molecule type" value="Genomic_DNA"/>
</dbReference>
<accession>A0A481YRU0</accession>
<organism evidence="1">
    <name type="scientific">Marseillevirus LCMAC101</name>
    <dbReference type="NCBI Taxonomy" id="2506602"/>
    <lineage>
        <taxon>Viruses</taxon>
        <taxon>Varidnaviria</taxon>
        <taxon>Bamfordvirae</taxon>
        <taxon>Nucleocytoviricota</taxon>
        <taxon>Megaviricetes</taxon>
        <taxon>Pimascovirales</taxon>
        <taxon>Pimascovirales incertae sedis</taxon>
        <taxon>Marseilleviridae</taxon>
    </lineage>
</organism>
<protein>
    <submittedName>
        <fullName evidence="1">Uncharacterized protein</fullName>
    </submittedName>
</protein>